<organism evidence="1 2">
    <name type="scientific">Stegodyphus mimosarum</name>
    <name type="common">African social velvet spider</name>
    <dbReference type="NCBI Taxonomy" id="407821"/>
    <lineage>
        <taxon>Eukaryota</taxon>
        <taxon>Metazoa</taxon>
        <taxon>Ecdysozoa</taxon>
        <taxon>Arthropoda</taxon>
        <taxon>Chelicerata</taxon>
        <taxon>Arachnida</taxon>
        <taxon>Araneae</taxon>
        <taxon>Araneomorphae</taxon>
        <taxon>Entelegynae</taxon>
        <taxon>Eresoidea</taxon>
        <taxon>Eresidae</taxon>
        <taxon>Stegodyphus</taxon>
    </lineage>
</organism>
<protein>
    <submittedName>
        <fullName evidence="1">Transposable element Tcb1 transposase</fullName>
    </submittedName>
</protein>
<proteinExistence type="predicted"/>
<sequence length="122" mass="14261">MSVQVYRDDILGVYVRPYARAISDDFLLQDDNTRLHRIRIVDDYLQQQTIQRLEKSARSPDLNPIKHVWDALGRHIAALNPPVQTLVHACNCFAREVALTSYKTARLRNLQHHTLLYVLYCF</sequence>
<evidence type="ECO:0000313" key="1">
    <source>
        <dbReference type="EMBL" id="KFM63265.1"/>
    </source>
</evidence>
<evidence type="ECO:0000313" key="2">
    <source>
        <dbReference type="Proteomes" id="UP000054359"/>
    </source>
</evidence>
<name>A0A087TDS6_STEMI</name>
<dbReference type="AlphaFoldDB" id="A0A087TDS6"/>
<gene>
    <name evidence="1" type="ORF">X975_07582</name>
</gene>
<dbReference type="GO" id="GO:0003676">
    <property type="term" value="F:nucleic acid binding"/>
    <property type="evidence" value="ECO:0007669"/>
    <property type="project" value="InterPro"/>
</dbReference>
<keyword evidence="2" id="KW-1185">Reference proteome</keyword>
<dbReference type="Proteomes" id="UP000054359">
    <property type="component" value="Unassembled WGS sequence"/>
</dbReference>
<dbReference type="OrthoDB" id="4843387at2759"/>
<feature type="non-terminal residue" evidence="1">
    <location>
        <position position="122"/>
    </location>
</feature>
<dbReference type="EMBL" id="KK114767">
    <property type="protein sequence ID" value="KFM63265.1"/>
    <property type="molecule type" value="Genomic_DNA"/>
</dbReference>
<reference evidence="1 2" key="1">
    <citation type="submission" date="2013-11" db="EMBL/GenBank/DDBJ databases">
        <title>Genome sequencing of Stegodyphus mimosarum.</title>
        <authorList>
            <person name="Bechsgaard J."/>
        </authorList>
    </citation>
    <scope>NUCLEOTIDE SEQUENCE [LARGE SCALE GENOMIC DNA]</scope>
</reference>
<dbReference type="InterPro" id="IPR036397">
    <property type="entry name" value="RNaseH_sf"/>
</dbReference>
<accession>A0A087TDS6</accession>
<dbReference type="Gene3D" id="3.30.420.10">
    <property type="entry name" value="Ribonuclease H-like superfamily/Ribonuclease H"/>
    <property type="match status" value="1"/>
</dbReference>